<feature type="transmembrane region" description="Helical" evidence="10">
    <location>
        <begin position="16"/>
        <end position="36"/>
    </location>
</feature>
<dbReference type="NCBIfam" id="TIGR03284">
    <property type="entry name" value="thym_sym"/>
    <property type="match status" value="1"/>
</dbReference>
<name>A0AAD5XIN7_9FUNG</name>
<organism evidence="12 13">
    <name type="scientific">Physocladia obscura</name>
    <dbReference type="NCBI Taxonomy" id="109957"/>
    <lineage>
        <taxon>Eukaryota</taxon>
        <taxon>Fungi</taxon>
        <taxon>Fungi incertae sedis</taxon>
        <taxon>Chytridiomycota</taxon>
        <taxon>Chytridiomycota incertae sedis</taxon>
        <taxon>Chytridiomycetes</taxon>
        <taxon>Chytridiales</taxon>
        <taxon>Chytriomycetaceae</taxon>
        <taxon>Physocladia</taxon>
    </lineage>
</organism>
<dbReference type="EC" id="2.1.1.45" evidence="3"/>
<proteinExistence type="inferred from homology"/>
<dbReference type="FunFam" id="3.30.572.10:FF:000013">
    <property type="entry name" value="Thymidylate synthase"/>
    <property type="match status" value="1"/>
</dbReference>
<feature type="domain" description="Thymidylate synthase/dCMP hydroxymethylase" evidence="11">
    <location>
        <begin position="604"/>
        <end position="907"/>
    </location>
</feature>
<dbReference type="PROSITE" id="PS51318">
    <property type="entry name" value="TAT"/>
    <property type="match status" value="1"/>
</dbReference>
<evidence type="ECO:0000256" key="9">
    <source>
        <dbReference type="SAM" id="MobiDB-lite"/>
    </source>
</evidence>
<sequence length="907" mass="97656">MSSTTSNSQILRRRNLLFALASATVAVAAIGAYVMIVSKANAEATSASSSSSVTTNQKLQSTNDPNLNTRILLPPPLLPKGAVVSISVNNVISVLAALILMWNPSPSPQSPTYAFTPQSLKFLRILLMRPVTLHLICTISHPAQQAAILDLLVATNLLAPQSQNRLLVSSPIANLTTTSTTTLSKPRLLDRPRVLFTDTIQARVHIVRQLGSFVHYDDNDGVLSELAPYVRRLVRVCRRRSRLASIEADKRRLSQANLLVIPATNANNTYDNASNASQISLGGASASSGSTVKRKSVSVASLIIEDDNDFIGNKASKSVKSDENTGSIGNRRSGALRRENVGEKTSGTVQQSLLTTVVRDQQDKKSDGGAGNRRHINETGGGLVVVNEEVADESSGDLNSSDSFGVTSGTETGPEIIRMSDSEENTGGEIKNKARKSGGSSIRSSSNSSRSSTVSSGSGSLARTVSRVSFQQNTSTSAPTGAVLIGGLSRTASRTFTSHSVPRNISGIVSGPGSSAGVLTELGSGSAVYNVEPPEVLRQSGNVEFVEGVEESSLVAEKKTTMLQSKSATDQTDVNEEEMQYLNLVRRLLGVDDSGIANGPAKVQVRRDRTGTGTLSLFAPPPLVFSLADNCLPLFTSKRVPVRIVFEELMWFIRGSTDAKILSEKGVKIWDANGSRAALDKLGLTSNREGDLGPVYGFQWRHFGAEYNGPDADYAGAGYDQVRDVLRKIKEDPMDRRIIISAWNPQVFNQVALPPCHLLCQFYVSTQTEEDPVSTLSCQLYQRSADVGLGLPFNVSSYALLTILIAHVTGLQPGTLSIVLGDAHVYLDHFDALREQIGRVPRAFPTVRILESNRNDQQQGVGVQETAEVRRKWSVDRALAELEGMQFDRINVDGYVPYGKIAMQMSV</sequence>
<dbReference type="GO" id="GO:0005739">
    <property type="term" value="C:mitochondrion"/>
    <property type="evidence" value="ECO:0007669"/>
    <property type="project" value="TreeGrafter"/>
</dbReference>
<gene>
    <name evidence="12" type="primary">TMP1</name>
    <name evidence="12" type="ORF">HK100_007538</name>
</gene>
<feature type="region of interest" description="Disordered" evidence="9">
    <location>
        <begin position="313"/>
        <end position="461"/>
    </location>
</feature>
<feature type="active site" evidence="8">
    <location>
        <position position="756"/>
    </location>
</feature>
<keyword evidence="10" id="KW-1133">Transmembrane helix</keyword>
<dbReference type="HAMAP" id="MF_00008">
    <property type="entry name" value="Thymidy_synth_bact"/>
    <property type="match status" value="1"/>
</dbReference>
<dbReference type="GO" id="GO:0004799">
    <property type="term" value="F:thymidylate synthase activity"/>
    <property type="evidence" value="ECO:0007669"/>
    <property type="project" value="UniProtKB-EC"/>
</dbReference>
<reference evidence="12" key="1">
    <citation type="submission" date="2020-05" db="EMBL/GenBank/DDBJ databases">
        <title>Phylogenomic resolution of chytrid fungi.</title>
        <authorList>
            <person name="Stajich J.E."/>
            <person name="Amses K."/>
            <person name="Simmons R."/>
            <person name="Seto K."/>
            <person name="Myers J."/>
            <person name="Bonds A."/>
            <person name="Quandt C.A."/>
            <person name="Barry K."/>
            <person name="Liu P."/>
            <person name="Grigoriev I."/>
            <person name="Longcore J.E."/>
            <person name="James T.Y."/>
        </authorList>
    </citation>
    <scope>NUCLEOTIDE SEQUENCE</scope>
    <source>
        <strain evidence="12">JEL0513</strain>
    </source>
</reference>
<accession>A0AAD5XIN7</accession>
<dbReference type="Gene3D" id="3.30.572.10">
    <property type="entry name" value="Thymidylate synthase/dCMP hydroxymethylase domain"/>
    <property type="match status" value="1"/>
</dbReference>
<evidence type="ECO:0000256" key="3">
    <source>
        <dbReference type="ARBA" id="ARBA00011947"/>
    </source>
</evidence>
<keyword evidence="10" id="KW-0472">Membrane</keyword>
<evidence type="ECO:0000256" key="2">
    <source>
        <dbReference type="ARBA" id="ARBA00009972"/>
    </source>
</evidence>
<dbReference type="GO" id="GO:0006231">
    <property type="term" value="P:dTMP biosynthetic process"/>
    <property type="evidence" value="ECO:0007669"/>
    <property type="project" value="InterPro"/>
</dbReference>
<evidence type="ECO:0000256" key="7">
    <source>
        <dbReference type="ARBA" id="ARBA00047344"/>
    </source>
</evidence>
<feature type="compositionally biased region" description="Polar residues" evidence="9">
    <location>
        <begin position="343"/>
        <end position="359"/>
    </location>
</feature>
<evidence type="ECO:0000313" key="12">
    <source>
        <dbReference type="EMBL" id="KAJ3130764.1"/>
    </source>
</evidence>
<keyword evidence="10" id="KW-0812">Transmembrane</keyword>
<comment type="caution">
    <text evidence="12">The sequence shown here is derived from an EMBL/GenBank/DDBJ whole genome shotgun (WGS) entry which is preliminary data.</text>
</comment>
<dbReference type="GO" id="GO:0032259">
    <property type="term" value="P:methylation"/>
    <property type="evidence" value="ECO:0007669"/>
    <property type="project" value="UniProtKB-KW"/>
</dbReference>
<dbReference type="SUPFAM" id="SSF55831">
    <property type="entry name" value="Thymidylate synthase/dCMP hydroxymethylase"/>
    <property type="match status" value="1"/>
</dbReference>
<evidence type="ECO:0000256" key="6">
    <source>
        <dbReference type="ARBA" id="ARBA00022727"/>
    </source>
</evidence>
<evidence type="ECO:0000256" key="1">
    <source>
        <dbReference type="ARBA" id="ARBA00004992"/>
    </source>
</evidence>
<evidence type="ECO:0000259" key="11">
    <source>
        <dbReference type="Pfam" id="PF00303"/>
    </source>
</evidence>
<feature type="compositionally biased region" description="Polar residues" evidence="9">
    <location>
        <begin position="396"/>
        <end position="411"/>
    </location>
</feature>
<dbReference type="InterPro" id="IPR000398">
    <property type="entry name" value="Thymidylate_synthase"/>
</dbReference>
<dbReference type="EMBL" id="JADGJH010000356">
    <property type="protein sequence ID" value="KAJ3130764.1"/>
    <property type="molecule type" value="Genomic_DNA"/>
</dbReference>
<protein>
    <recommendedName>
        <fullName evidence="3">thymidylate synthase</fullName>
        <ecNumber evidence="3">2.1.1.45</ecNumber>
    </recommendedName>
</protein>
<dbReference type="CDD" id="cd00351">
    <property type="entry name" value="TS_Pyrimidine_HMase"/>
    <property type="match status" value="1"/>
</dbReference>
<keyword evidence="6" id="KW-0545">Nucleotide biosynthesis</keyword>
<comment type="pathway">
    <text evidence="1">Pyrimidine metabolism; dTTP biosynthesis.</text>
</comment>
<keyword evidence="5" id="KW-0808">Transferase</keyword>
<dbReference type="InterPro" id="IPR020940">
    <property type="entry name" value="Thymidylate_synthase_AS"/>
</dbReference>
<dbReference type="GO" id="GO:0005829">
    <property type="term" value="C:cytosol"/>
    <property type="evidence" value="ECO:0007669"/>
    <property type="project" value="TreeGrafter"/>
</dbReference>
<evidence type="ECO:0000256" key="4">
    <source>
        <dbReference type="ARBA" id="ARBA00022603"/>
    </source>
</evidence>
<dbReference type="PROSITE" id="PS00091">
    <property type="entry name" value="THYMIDYLATE_SYNTHASE"/>
    <property type="match status" value="1"/>
</dbReference>
<dbReference type="InterPro" id="IPR045097">
    <property type="entry name" value="Thymidate_synth/dCMP_Mease"/>
</dbReference>
<evidence type="ECO:0000256" key="10">
    <source>
        <dbReference type="SAM" id="Phobius"/>
    </source>
</evidence>
<dbReference type="PRINTS" id="PR00108">
    <property type="entry name" value="THYMDSNTHASE"/>
</dbReference>
<comment type="similarity">
    <text evidence="2">Belongs to the thymidylate synthase family.</text>
</comment>
<dbReference type="InterPro" id="IPR006311">
    <property type="entry name" value="TAT_signal"/>
</dbReference>
<dbReference type="PANTHER" id="PTHR11548:SF2">
    <property type="entry name" value="THYMIDYLATE SYNTHASE"/>
    <property type="match status" value="1"/>
</dbReference>
<evidence type="ECO:0000256" key="8">
    <source>
        <dbReference type="PROSITE-ProRule" id="PRU10016"/>
    </source>
</evidence>
<feature type="compositionally biased region" description="Low complexity" evidence="9">
    <location>
        <begin position="437"/>
        <end position="460"/>
    </location>
</feature>
<dbReference type="Pfam" id="PF00303">
    <property type="entry name" value="Thymidylat_synt"/>
    <property type="match status" value="1"/>
</dbReference>
<keyword evidence="4" id="KW-0489">Methyltransferase</keyword>
<keyword evidence="13" id="KW-1185">Reference proteome</keyword>
<dbReference type="PANTHER" id="PTHR11548">
    <property type="entry name" value="THYMIDYLATE SYNTHASE 1"/>
    <property type="match status" value="1"/>
</dbReference>
<dbReference type="InterPro" id="IPR036926">
    <property type="entry name" value="Thymidate_synth/dCMP_Mease_sf"/>
</dbReference>
<comment type="catalytic activity">
    <reaction evidence="7">
        <text>dUMP + (6R)-5,10-methylene-5,6,7,8-tetrahydrofolate = 7,8-dihydrofolate + dTMP</text>
        <dbReference type="Rhea" id="RHEA:12104"/>
        <dbReference type="ChEBI" id="CHEBI:15636"/>
        <dbReference type="ChEBI" id="CHEBI:57451"/>
        <dbReference type="ChEBI" id="CHEBI:63528"/>
        <dbReference type="ChEBI" id="CHEBI:246422"/>
        <dbReference type="EC" id="2.1.1.45"/>
    </reaction>
</comment>
<dbReference type="InterPro" id="IPR023451">
    <property type="entry name" value="Thymidate_synth/dCMP_Mease_dom"/>
</dbReference>
<evidence type="ECO:0000256" key="5">
    <source>
        <dbReference type="ARBA" id="ARBA00022679"/>
    </source>
</evidence>
<dbReference type="AlphaFoldDB" id="A0AAD5XIN7"/>
<dbReference type="Proteomes" id="UP001211907">
    <property type="component" value="Unassembled WGS sequence"/>
</dbReference>
<evidence type="ECO:0000313" key="13">
    <source>
        <dbReference type="Proteomes" id="UP001211907"/>
    </source>
</evidence>